<dbReference type="Proteomes" id="UP001157440">
    <property type="component" value="Unassembled WGS sequence"/>
</dbReference>
<dbReference type="GO" id="GO:0042910">
    <property type="term" value="F:xenobiotic transmembrane transporter activity"/>
    <property type="evidence" value="ECO:0007669"/>
    <property type="project" value="TreeGrafter"/>
</dbReference>
<feature type="transmembrane region" description="Helical" evidence="1">
    <location>
        <begin position="335"/>
        <end position="355"/>
    </location>
</feature>
<feature type="transmembrane region" description="Helical" evidence="1">
    <location>
        <begin position="1013"/>
        <end position="1035"/>
    </location>
</feature>
<dbReference type="Pfam" id="PF00873">
    <property type="entry name" value="ACR_tran"/>
    <property type="match status" value="1"/>
</dbReference>
<dbReference type="Gene3D" id="3.30.70.1430">
    <property type="entry name" value="Multidrug efflux transporter AcrB pore domain"/>
    <property type="match status" value="2"/>
</dbReference>
<gene>
    <name evidence="2" type="primary">ragC_1</name>
    <name evidence="2" type="ORF">GCM10007890_29170</name>
</gene>
<evidence type="ECO:0000256" key="1">
    <source>
        <dbReference type="SAM" id="Phobius"/>
    </source>
</evidence>
<dbReference type="Gene3D" id="3.30.2090.10">
    <property type="entry name" value="Multidrug efflux transporter AcrB TolC docking domain, DN and DC subdomains"/>
    <property type="match status" value="2"/>
</dbReference>
<feature type="transmembrane region" description="Helical" evidence="1">
    <location>
        <begin position="884"/>
        <end position="903"/>
    </location>
</feature>
<dbReference type="SUPFAM" id="SSF82866">
    <property type="entry name" value="Multidrug efflux transporter AcrB transmembrane domain"/>
    <property type="match status" value="2"/>
</dbReference>
<dbReference type="PANTHER" id="PTHR32063">
    <property type="match status" value="1"/>
</dbReference>
<dbReference type="InterPro" id="IPR027463">
    <property type="entry name" value="AcrB_DN_DC_subdom"/>
</dbReference>
<feature type="transmembrane region" description="Helical" evidence="1">
    <location>
        <begin position="361"/>
        <end position="381"/>
    </location>
</feature>
<reference evidence="3" key="1">
    <citation type="journal article" date="2019" name="Int. J. Syst. Evol. Microbiol.">
        <title>The Global Catalogue of Microorganisms (GCM) 10K type strain sequencing project: providing services to taxonomists for standard genome sequencing and annotation.</title>
        <authorList>
            <consortium name="The Broad Institute Genomics Platform"/>
            <consortium name="The Broad Institute Genome Sequencing Center for Infectious Disease"/>
            <person name="Wu L."/>
            <person name="Ma J."/>
        </authorList>
    </citation>
    <scope>NUCLEOTIDE SEQUENCE [LARGE SCALE GENOMIC DNA]</scope>
    <source>
        <strain evidence="3">NBRC 103632</strain>
    </source>
</reference>
<keyword evidence="3" id="KW-1185">Reference proteome</keyword>
<dbReference type="Gene3D" id="3.30.70.1320">
    <property type="entry name" value="Multidrug efflux transporter AcrB pore domain like"/>
    <property type="match status" value="1"/>
</dbReference>
<evidence type="ECO:0000313" key="3">
    <source>
        <dbReference type="Proteomes" id="UP001157440"/>
    </source>
</evidence>
<feature type="transmembrane region" description="Helical" evidence="1">
    <location>
        <begin position="438"/>
        <end position="462"/>
    </location>
</feature>
<dbReference type="SUPFAM" id="SSF82714">
    <property type="entry name" value="Multidrug efflux transporter AcrB TolC docking domain, DN and DC subdomains"/>
    <property type="match status" value="2"/>
</dbReference>
<keyword evidence="1" id="KW-0472">Membrane</keyword>
<accession>A0AA37TCM1</accession>
<feature type="transmembrane region" description="Helical" evidence="1">
    <location>
        <begin position="981"/>
        <end position="1001"/>
    </location>
</feature>
<evidence type="ECO:0000313" key="2">
    <source>
        <dbReference type="EMBL" id="GLS70904.1"/>
    </source>
</evidence>
<name>A0AA37TCM1_9HYPH</name>
<feature type="transmembrane region" description="Helical" evidence="1">
    <location>
        <begin position="934"/>
        <end position="960"/>
    </location>
</feature>
<dbReference type="EMBL" id="BSPL01000017">
    <property type="protein sequence ID" value="GLS70904.1"/>
    <property type="molecule type" value="Genomic_DNA"/>
</dbReference>
<dbReference type="PRINTS" id="PR00702">
    <property type="entry name" value="ACRIFLAVINRP"/>
</dbReference>
<dbReference type="InterPro" id="IPR001036">
    <property type="entry name" value="Acrflvin-R"/>
</dbReference>
<proteinExistence type="predicted"/>
<dbReference type="AlphaFoldDB" id="A0AA37TCM1"/>
<dbReference type="Gene3D" id="1.20.1640.10">
    <property type="entry name" value="Multidrug efflux transporter AcrB transmembrane domain"/>
    <property type="match status" value="2"/>
</dbReference>
<dbReference type="SUPFAM" id="SSF82693">
    <property type="entry name" value="Multidrug efflux transporter AcrB pore domain, PN1, PN2, PC1 and PC2 subdomains"/>
    <property type="match status" value="2"/>
</dbReference>
<organism evidence="2 3">
    <name type="scientific">Methylobacterium tardum</name>
    <dbReference type="NCBI Taxonomy" id="374432"/>
    <lineage>
        <taxon>Bacteria</taxon>
        <taxon>Pseudomonadati</taxon>
        <taxon>Pseudomonadota</taxon>
        <taxon>Alphaproteobacteria</taxon>
        <taxon>Hyphomicrobiales</taxon>
        <taxon>Methylobacteriaceae</taxon>
        <taxon>Methylobacterium</taxon>
    </lineage>
</organism>
<dbReference type="GO" id="GO:0005886">
    <property type="term" value="C:plasma membrane"/>
    <property type="evidence" value="ECO:0007669"/>
    <property type="project" value="TreeGrafter"/>
</dbReference>
<keyword evidence="1" id="KW-1133">Transmembrane helix</keyword>
<dbReference type="PANTHER" id="PTHR32063:SF8">
    <property type="entry name" value="CATION EFFLUX PROTEIN"/>
    <property type="match status" value="1"/>
</dbReference>
<feature type="transmembrane region" description="Helical" evidence="1">
    <location>
        <begin position="539"/>
        <end position="558"/>
    </location>
</feature>
<keyword evidence="1" id="KW-0812">Transmembrane</keyword>
<protein>
    <submittedName>
        <fullName evidence="2">RND transporter</fullName>
    </submittedName>
</protein>
<dbReference type="RefSeq" id="WP_238198671.1">
    <property type="nucleotide sequence ID" value="NZ_BPQZ01000025.1"/>
</dbReference>
<dbReference type="Gene3D" id="3.30.70.1440">
    <property type="entry name" value="Multidrug efflux transporter AcrB pore domain"/>
    <property type="match status" value="1"/>
</dbReference>
<comment type="caution">
    <text evidence="2">The sequence shown here is derived from an EMBL/GenBank/DDBJ whole genome shotgun (WGS) entry which is preliminary data.</text>
</comment>
<feature type="transmembrane region" description="Helical" evidence="1">
    <location>
        <begin position="468"/>
        <end position="492"/>
    </location>
</feature>
<sequence length="1056" mass="111708">MAAIVRLALLRPYTFVVMSILILIFGVLSIFRTPTDIFPSIGIPVISVVWQYTGLPPEDMSGRIVSVFERSLTTTVNDIEHIESQSVPGYGIIKIYFQPSVDITAAQAQVTAISQTQLKQLPPGITPPLMLAYNASSVPIIQLALSSDTLSQSALNDLAMNFIRPQLATVPGAQLPYAYGGAARQVQIDLDQSALHAHGLSAADVGAALARQNLITPVGTQKIGSYEWIIDLNDSPKTIDAFNDLPVKVVNGAVVFMRDVAHVHNGSPPQTNVVQLDGKKGVLMSVLKIGNASTLDIIAGVKARLPAIQATLPAGVDLKYVADQSGFVKESVVAVVREGLIAAALTGFMILVFLGSWRSTLIITVSIPLAVLCSLIALSVLGQTINVMTLGGLALAVGILVDDATVTIENINRHMEEFGEDIVTAITRGAQEIMPPATIALFCICIAFAPLLALGGVAGFLFRPLAMAVVFAMIASYALTYTVVPTLARYLLTEHAHGDGAHAEPGFFGRFQRGFERRFESLRRGYLGLLALALANRRLFAGGFLLVVGLSFGLLPYLGRDFFPSIESDALRMHVRAPTGTRIEEMTALTGRIENRVRALLPPGRVTSVVNNIGLPISGINISYGNSGTIGTFDADMLVTLAEGEVPADAITRDLRSRLPREFPGVTFSFLPADIVSQILNFGSPAALDVQIAGHDIDGNRAYAYTLLSRIRRVAGVADARIQEQSKGPALRVDFNRALAGVVGLTEGDAATSVQASLSGSTQTAPTYWLDPRNGVSYPVSVQTPQYSIDTLGDLNNLPITAARSEQLLGGLSTISPEPLSAVVTHYNVMGTVNILAAAQSRDLGGTAADIQRIIDETKGALPKGSTVAVRGQVVTMSNAYQQLLIGLGFSIVLIYLLIVINFQSWLDPFVIIMALPAALAGIVWMLFVTQTHVSVPALTGAIMCMGVATANSILVISFAREQLAEGLSALDAALAAGATRLRPVIMTALAMVIGMLPMAIEPGQNAPLGRAVIGGLLFATTATLFFVPVVFAMVHGRARGPAAASLPGALPSPSV</sequence>
<feature type="transmembrane region" description="Helical" evidence="1">
    <location>
        <begin position="12"/>
        <end position="31"/>
    </location>
</feature>
<feature type="transmembrane region" description="Helical" evidence="1">
    <location>
        <begin position="910"/>
        <end position="928"/>
    </location>
</feature>